<keyword evidence="2 3" id="KW-0663">Pyridoxal phosphate</keyword>
<dbReference type="GO" id="GO:0003962">
    <property type="term" value="F:cystathionine gamma-synthase activity"/>
    <property type="evidence" value="ECO:0007669"/>
    <property type="project" value="TreeGrafter"/>
</dbReference>
<gene>
    <name evidence="5" type="ORF">BDV41DRAFT_575796</name>
</gene>
<evidence type="ECO:0000256" key="1">
    <source>
        <dbReference type="ARBA" id="ARBA00001933"/>
    </source>
</evidence>
<dbReference type="PANTHER" id="PTHR42699:SF1">
    <property type="entry name" value="CYSTATHIONINE GAMMA-SYNTHASE-RELATED"/>
    <property type="match status" value="1"/>
</dbReference>
<comment type="similarity">
    <text evidence="3">Belongs to the trans-sulfuration enzymes family.</text>
</comment>
<dbReference type="Gene3D" id="3.90.1150.10">
    <property type="entry name" value="Aspartate Aminotransferase, domain 1"/>
    <property type="match status" value="1"/>
</dbReference>
<sequence>MTSLTTIFSGSPILWVDLSLSILIQPTTTASMTLSRVRKCSHSAEDIAKLIDNHPAVKSVNFSTLVPAGHLYEPRKRKNEGYGFLLSIIFHNLEDATNLLDNLHLAKGPGLGTNL</sequence>
<evidence type="ECO:0000256" key="4">
    <source>
        <dbReference type="SAM" id="SignalP"/>
    </source>
</evidence>
<evidence type="ECO:0000256" key="3">
    <source>
        <dbReference type="RuleBase" id="RU362118"/>
    </source>
</evidence>
<dbReference type="PANTHER" id="PTHR42699">
    <property type="match status" value="1"/>
</dbReference>
<proteinExistence type="inferred from homology"/>
<feature type="chain" id="PRO_5024895336" description="RRM domain-containing protein" evidence="4">
    <location>
        <begin position="30"/>
        <end position="115"/>
    </location>
</feature>
<comment type="cofactor">
    <cofactor evidence="1 3">
        <name>pyridoxal 5'-phosphate</name>
        <dbReference type="ChEBI" id="CHEBI:597326"/>
    </cofactor>
</comment>
<dbReference type="InterPro" id="IPR051750">
    <property type="entry name" value="Trans-sulfuration_enzymes"/>
</dbReference>
<evidence type="ECO:0000313" key="6">
    <source>
        <dbReference type="Proteomes" id="UP000325433"/>
    </source>
</evidence>
<dbReference type="AlphaFoldDB" id="A0A5N6W1W5"/>
<feature type="signal peptide" evidence="4">
    <location>
        <begin position="1"/>
        <end position="29"/>
    </location>
</feature>
<dbReference type="InterPro" id="IPR015422">
    <property type="entry name" value="PyrdxlP-dep_Trfase_small"/>
</dbReference>
<dbReference type="InterPro" id="IPR000277">
    <property type="entry name" value="Cys/Met-Metab_PyrdxlP-dep_enz"/>
</dbReference>
<accession>A0A5N6W1W5</accession>
<dbReference type="Proteomes" id="UP000325433">
    <property type="component" value="Unassembled WGS sequence"/>
</dbReference>
<dbReference type="GO" id="GO:0019346">
    <property type="term" value="P:transsulfuration"/>
    <property type="evidence" value="ECO:0007669"/>
    <property type="project" value="InterPro"/>
</dbReference>
<evidence type="ECO:0008006" key="7">
    <source>
        <dbReference type="Google" id="ProtNLM"/>
    </source>
</evidence>
<dbReference type="EMBL" id="ML738318">
    <property type="protein sequence ID" value="KAE8314538.1"/>
    <property type="molecule type" value="Genomic_DNA"/>
</dbReference>
<name>A0A5N6W1W5_9EURO</name>
<dbReference type="GO" id="GO:0030170">
    <property type="term" value="F:pyridoxal phosphate binding"/>
    <property type="evidence" value="ECO:0007669"/>
    <property type="project" value="InterPro"/>
</dbReference>
<evidence type="ECO:0000256" key="2">
    <source>
        <dbReference type="ARBA" id="ARBA00022898"/>
    </source>
</evidence>
<dbReference type="Pfam" id="PF01053">
    <property type="entry name" value="Cys_Met_Meta_PP"/>
    <property type="match status" value="1"/>
</dbReference>
<reference evidence="6" key="1">
    <citation type="submission" date="2019-04" db="EMBL/GenBank/DDBJ databases">
        <title>Friends and foes A comparative genomics studyof 23 Aspergillus species from section Flavi.</title>
        <authorList>
            <consortium name="DOE Joint Genome Institute"/>
            <person name="Kjaerbolling I."/>
            <person name="Vesth T."/>
            <person name="Frisvad J.C."/>
            <person name="Nybo J.L."/>
            <person name="Theobald S."/>
            <person name="Kildgaard S."/>
            <person name="Isbrandt T."/>
            <person name="Kuo A."/>
            <person name="Sato A."/>
            <person name="Lyhne E.K."/>
            <person name="Kogle M.E."/>
            <person name="Wiebenga A."/>
            <person name="Kun R.S."/>
            <person name="Lubbers R.J."/>
            <person name="Makela M.R."/>
            <person name="Barry K."/>
            <person name="Chovatia M."/>
            <person name="Clum A."/>
            <person name="Daum C."/>
            <person name="Haridas S."/>
            <person name="He G."/>
            <person name="LaButti K."/>
            <person name="Lipzen A."/>
            <person name="Mondo S."/>
            <person name="Riley R."/>
            <person name="Salamov A."/>
            <person name="Simmons B.A."/>
            <person name="Magnuson J.K."/>
            <person name="Henrissat B."/>
            <person name="Mortensen U.H."/>
            <person name="Larsen T.O."/>
            <person name="Devries R.P."/>
            <person name="Grigoriev I.V."/>
            <person name="Machida M."/>
            <person name="Baker S.E."/>
            <person name="Andersen M.R."/>
        </authorList>
    </citation>
    <scope>NUCLEOTIDE SEQUENCE [LARGE SCALE GENOMIC DNA]</scope>
    <source>
        <strain evidence="6">CBS 130015</strain>
    </source>
</reference>
<protein>
    <recommendedName>
        <fullName evidence="7">RRM domain-containing protein</fullName>
    </recommendedName>
</protein>
<keyword evidence="4" id="KW-0732">Signal</keyword>
<keyword evidence="6" id="KW-1185">Reference proteome</keyword>
<organism evidence="5 6">
    <name type="scientific">Aspergillus transmontanensis</name>
    <dbReference type="NCBI Taxonomy" id="1034304"/>
    <lineage>
        <taxon>Eukaryota</taxon>
        <taxon>Fungi</taxon>
        <taxon>Dikarya</taxon>
        <taxon>Ascomycota</taxon>
        <taxon>Pezizomycotina</taxon>
        <taxon>Eurotiomycetes</taxon>
        <taxon>Eurotiomycetidae</taxon>
        <taxon>Eurotiales</taxon>
        <taxon>Aspergillaceae</taxon>
        <taxon>Aspergillus</taxon>
        <taxon>Aspergillus subgen. Circumdati</taxon>
    </lineage>
</organism>
<evidence type="ECO:0000313" key="5">
    <source>
        <dbReference type="EMBL" id="KAE8314538.1"/>
    </source>
</evidence>